<reference evidence="2 4" key="4">
    <citation type="journal article" date="2023" name="FEMS Microbes">
        <title>Whole genomes of deep-sea sponge-associated bacteria exhibit high novel natural product potential.</title>
        <authorList>
            <person name="Hesketh-Best P.J."/>
            <person name="January G.G."/>
            <person name="Koch M.J."/>
            <person name="Warburton P.J."/>
            <person name="Howell K.L."/>
            <person name="Upton M."/>
        </authorList>
    </citation>
    <scope>NUCLEOTIDE SEQUENCE [LARGE SCALE GENOMIC DNA]</scope>
    <source>
        <strain evidence="2 4">PC206-O</strain>
    </source>
</reference>
<evidence type="ECO:0000313" key="2">
    <source>
        <dbReference type="EMBL" id="MDX2336322.1"/>
    </source>
</evidence>
<dbReference type="GeneID" id="34015553"/>
<organism evidence="1 3">
    <name type="scientific">Brevundimonas vesicularis</name>
    <name type="common">Pseudomonas vesicularis</name>
    <dbReference type="NCBI Taxonomy" id="41276"/>
    <lineage>
        <taxon>Bacteria</taxon>
        <taxon>Pseudomonadati</taxon>
        <taxon>Pseudomonadota</taxon>
        <taxon>Alphaproteobacteria</taxon>
        <taxon>Caulobacterales</taxon>
        <taxon>Caulobacteraceae</taxon>
        <taxon>Brevundimonas</taxon>
    </lineage>
</organism>
<accession>A0A1Z3U6W7</accession>
<keyword evidence="4" id="KW-1185">Reference proteome</keyword>
<evidence type="ECO:0000313" key="1">
    <source>
        <dbReference type="EMBL" id="ASE39008.1"/>
    </source>
</evidence>
<dbReference type="InterPro" id="IPR018715">
    <property type="entry name" value="DUF2239"/>
</dbReference>
<dbReference type="KEGG" id="bvc:CEP68_05590"/>
<dbReference type="Pfam" id="PF09998">
    <property type="entry name" value="DUF2239"/>
    <property type="match status" value="1"/>
</dbReference>
<gene>
    <name evidence="1" type="ORF">CEP68_05590</name>
    <name evidence="2" type="ORF">NJD11_15390</name>
</gene>
<dbReference type="Proteomes" id="UP000197050">
    <property type="component" value="Chromosome"/>
</dbReference>
<proteinExistence type="predicted"/>
<reference evidence="3" key="1">
    <citation type="submission" date="2017-06" db="EMBL/GenBank/DDBJ databases">
        <title>FDA dAtabase for Regulatory Grade micrObial Sequences (FDA-ARGOS): Supporting development and validation of Infectious Disease Dx tests.</title>
        <authorList>
            <person name="Minogue T."/>
            <person name="Wolcott M."/>
            <person name="Wasieloski L."/>
            <person name="Aguilar W."/>
            <person name="Moore D."/>
            <person name="Tallon L."/>
            <person name="Sadzewicz L."/>
            <person name="Sengamalay N."/>
            <person name="Ott S."/>
            <person name="Godinez A."/>
            <person name="Nagaraj S."/>
            <person name="Nadendla S."/>
            <person name="Geyer C."/>
            <person name="Sichtig H."/>
        </authorList>
    </citation>
    <scope>NUCLEOTIDE SEQUENCE [LARGE SCALE GENOMIC DNA]</scope>
    <source>
        <strain evidence="3">FDAARGOS_289</strain>
    </source>
</reference>
<evidence type="ECO:0000313" key="4">
    <source>
        <dbReference type="Proteomes" id="UP001272940"/>
    </source>
</evidence>
<dbReference type="RefSeq" id="WP_066627921.1">
    <property type="nucleotide sequence ID" value="NZ_CP022048.2"/>
</dbReference>
<reference evidence="2" key="3">
    <citation type="submission" date="2022-06" db="EMBL/GenBank/DDBJ databases">
        <authorList>
            <person name="Hesketh-Best P.J."/>
            <person name="Koch M.J."/>
        </authorList>
    </citation>
    <scope>NUCLEOTIDE SEQUENCE</scope>
    <source>
        <strain evidence="2">PC206-O</strain>
    </source>
</reference>
<sequence length="182" mass="19964">MSDEDRDLVLFDGPRRIAKGSDAAVATAFRKALAASPQAALRVFDLATGRPVDLDLRDQEPALAQTPRRGRPRLGVAAREVTLLPRHWDWLATQPGGASAALRRLVEQARKTGSDNDARRRRTDAAYGFMVEMAGDAPDFEEASRALFAGDRDRLTALIAPWPTDIRAQILELFDGEAASRE</sequence>
<dbReference type="EMBL" id="CP022048">
    <property type="protein sequence ID" value="ASE39008.1"/>
    <property type="molecule type" value="Genomic_DNA"/>
</dbReference>
<protein>
    <submittedName>
        <fullName evidence="1">DUF2239 domain-containing protein</fullName>
    </submittedName>
    <submittedName>
        <fullName evidence="2">DUF2239 family protein</fullName>
    </submittedName>
</protein>
<reference evidence="1" key="2">
    <citation type="submission" date="2017-12" db="EMBL/GenBank/DDBJ databases">
        <title>FDA dAtabase for Regulatory Grade micrObial Sequences (FDA-ARGOS): Supporting development and validation of Infectious Disease Dx tests.</title>
        <authorList>
            <person name="Campos J."/>
            <person name="Goldberg B."/>
            <person name="Tallon L."/>
            <person name="Sadzewicz L."/>
            <person name="Sengamalay N."/>
            <person name="Ott S."/>
            <person name="Godinez A."/>
            <person name="Nagaraj S."/>
            <person name="Vavikolanu K."/>
            <person name="Vyas G."/>
            <person name="Nadendla S."/>
            <person name="Aluvathingal J."/>
            <person name="Geyer C."/>
            <person name="Nandy P."/>
            <person name="Hobson J."/>
            <person name="Sichtig H."/>
        </authorList>
    </citation>
    <scope>NUCLEOTIDE SEQUENCE</scope>
    <source>
        <strain evidence="1">FDAARGOS_289</strain>
    </source>
</reference>
<dbReference type="AlphaFoldDB" id="A0A1Z3U6W7"/>
<dbReference type="Proteomes" id="UP001272940">
    <property type="component" value="Unassembled WGS sequence"/>
</dbReference>
<dbReference type="EMBL" id="JAMYEC010000013">
    <property type="protein sequence ID" value="MDX2336322.1"/>
    <property type="molecule type" value="Genomic_DNA"/>
</dbReference>
<evidence type="ECO:0000313" key="3">
    <source>
        <dbReference type="Proteomes" id="UP000197050"/>
    </source>
</evidence>
<name>A0A1Z3U6W7_BREVE</name>